<proteinExistence type="predicted"/>
<name>A0AAV1N351_SCOSC</name>
<evidence type="ECO:0000256" key="2">
    <source>
        <dbReference type="ARBA" id="ARBA00022729"/>
    </source>
</evidence>
<dbReference type="InterPro" id="IPR000372">
    <property type="entry name" value="LRRNT"/>
</dbReference>
<organism evidence="7 8">
    <name type="scientific">Scomber scombrus</name>
    <name type="common">Atlantic mackerel</name>
    <name type="synonym">Scomber vernalis</name>
    <dbReference type="NCBI Taxonomy" id="13677"/>
    <lineage>
        <taxon>Eukaryota</taxon>
        <taxon>Metazoa</taxon>
        <taxon>Chordata</taxon>
        <taxon>Craniata</taxon>
        <taxon>Vertebrata</taxon>
        <taxon>Euteleostomi</taxon>
        <taxon>Actinopterygii</taxon>
        <taxon>Neopterygii</taxon>
        <taxon>Teleostei</taxon>
        <taxon>Neoteleostei</taxon>
        <taxon>Acanthomorphata</taxon>
        <taxon>Pelagiaria</taxon>
        <taxon>Scombriformes</taxon>
        <taxon>Scombridae</taxon>
        <taxon>Scomber</taxon>
    </lineage>
</organism>
<evidence type="ECO:0000256" key="5">
    <source>
        <dbReference type="SAM" id="SignalP"/>
    </source>
</evidence>
<dbReference type="AlphaFoldDB" id="A0AAV1N351"/>
<dbReference type="SUPFAM" id="SSF52058">
    <property type="entry name" value="L domain-like"/>
    <property type="match status" value="1"/>
</dbReference>
<evidence type="ECO:0000259" key="6">
    <source>
        <dbReference type="Pfam" id="PF01462"/>
    </source>
</evidence>
<dbReference type="PROSITE" id="PS51450">
    <property type="entry name" value="LRR"/>
    <property type="match status" value="2"/>
</dbReference>
<dbReference type="Gene3D" id="3.80.10.10">
    <property type="entry name" value="Ribonuclease Inhibitor"/>
    <property type="match status" value="2"/>
</dbReference>
<feature type="signal peptide" evidence="5">
    <location>
        <begin position="1"/>
        <end position="36"/>
    </location>
</feature>
<feature type="chain" id="PRO_5043841658" evidence="5">
    <location>
        <begin position="37"/>
        <end position="483"/>
    </location>
</feature>
<keyword evidence="8" id="KW-1185">Reference proteome</keyword>
<evidence type="ECO:0000313" key="8">
    <source>
        <dbReference type="Proteomes" id="UP001314229"/>
    </source>
</evidence>
<dbReference type="Pfam" id="PF13855">
    <property type="entry name" value="LRR_8"/>
    <property type="match status" value="2"/>
</dbReference>
<feature type="compositionally biased region" description="Polar residues" evidence="4">
    <location>
        <begin position="445"/>
        <end position="458"/>
    </location>
</feature>
<feature type="domain" description="LRRNT" evidence="6">
    <location>
        <begin position="38"/>
        <end position="65"/>
    </location>
</feature>
<dbReference type="EMBL" id="CAWUFR010000014">
    <property type="protein sequence ID" value="CAK6953577.1"/>
    <property type="molecule type" value="Genomic_DNA"/>
</dbReference>
<comment type="caution">
    <text evidence="7">The sequence shown here is derived from an EMBL/GenBank/DDBJ whole genome shotgun (WGS) entry which is preliminary data.</text>
</comment>
<dbReference type="InterPro" id="IPR001611">
    <property type="entry name" value="Leu-rich_rpt"/>
</dbReference>
<sequence length="483" mass="53988">MKQHSPLHRHELLKLSSNEALLGLLLVLLLGLHVLAVCPSVCSCSQSHREVDCSWRGLRQLPDGLQHNLHSLNLSHNRFHNLDDQLSSQSHLRILDLSHNRLSHLPTSLPRSLWQLYAASNRIHLLDKNDTVYQWNLRTLDLSSNNLERAIFINNTLINLCTLNLSYNHFWTLPTNMPVHLEIIDLSHNLLVKVLPGSLDRLSRLTYFYLHANRFSTLPSGVLDKTTSLRLITLGDNPWDCHLYADISYLLSWSQRTPARVLGCPCHTQPVCGGLRPSRTGGWHFASYNLPPLAASGQEMSTMPHEARVTGWWYMSVSALLSTTKETLSTQHHTFTTTPISISSLPVRTTGTHLTINHLSATTSPAAADHMLHTDSNFISGTEKTSPSDSLHTTDTSAISDTSFIAKTPIRAYMTLPTDRFFTTESPSIRTKKTTTLRTRSVRRQNQSPPSGIGNSSPAHATCSSLTFLHNLGLLSLILQHVF</sequence>
<dbReference type="InterPro" id="IPR051071">
    <property type="entry name" value="LRR-bact_E3_ubiq_ligases"/>
</dbReference>
<dbReference type="Pfam" id="PF01462">
    <property type="entry name" value="LRRNT"/>
    <property type="match status" value="1"/>
</dbReference>
<keyword evidence="2 5" id="KW-0732">Signal</keyword>
<protein>
    <submittedName>
        <fullName evidence="7">Oligodendrocyte-myelin glycoprotein-like</fullName>
    </submittedName>
</protein>
<dbReference type="InterPro" id="IPR032675">
    <property type="entry name" value="LRR_dom_sf"/>
</dbReference>
<gene>
    <name evidence="7" type="ORF">FSCOSCO3_A005810</name>
</gene>
<dbReference type="PANTHER" id="PTHR47114:SF4">
    <property type="entry name" value="OLIGODENDROCYTE MYELIN GLYCOPROTEIN B"/>
    <property type="match status" value="1"/>
</dbReference>
<dbReference type="PANTHER" id="PTHR47114">
    <property type="match status" value="1"/>
</dbReference>
<evidence type="ECO:0000256" key="4">
    <source>
        <dbReference type="SAM" id="MobiDB-lite"/>
    </source>
</evidence>
<evidence type="ECO:0000313" key="7">
    <source>
        <dbReference type="EMBL" id="CAK6953577.1"/>
    </source>
</evidence>
<dbReference type="InterPro" id="IPR003591">
    <property type="entry name" value="Leu-rich_rpt_typical-subtyp"/>
</dbReference>
<keyword evidence="3" id="KW-0677">Repeat</keyword>
<dbReference type="Proteomes" id="UP001314229">
    <property type="component" value="Unassembled WGS sequence"/>
</dbReference>
<dbReference type="Pfam" id="PF00560">
    <property type="entry name" value="LRR_1"/>
    <property type="match status" value="1"/>
</dbReference>
<feature type="region of interest" description="Disordered" evidence="4">
    <location>
        <begin position="435"/>
        <end position="458"/>
    </location>
</feature>
<reference evidence="7 8" key="1">
    <citation type="submission" date="2024-01" db="EMBL/GenBank/DDBJ databases">
        <authorList>
            <person name="Alioto T."/>
            <person name="Alioto T."/>
            <person name="Gomez Garrido J."/>
        </authorList>
    </citation>
    <scope>NUCLEOTIDE SEQUENCE [LARGE SCALE GENOMIC DNA]</scope>
</reference>
<evidence type="ECO:0000256" key="1">
    <source>
        <dbReference type="ARBA" id="ARBA00022614"/>
    </source>
</evidence>
<keyword evidence="1" id="KW-0433">Leucine-rich repeat</keyword>
<accession>A0AAV1N351</accession>
<dbReference type="GO" id="GO:0031102">
    <property type="term" value="P:neuron projection regeneration"/>
    <property type="evidence" value="ECO:0007669"/>
    <property type="project" value="TreeGrafter"/>
</dbReference>
<evidence type="ECO:0000256" key="3">
    <source>
        <dbReference type="ARBA" id="ARBA00022737"/>
    </source>
</evidence>
<dbReference type="SMART" id="SM00369">
    <property type="entry name" value="LRR_TYP"/>
    <property type="match status" value="4"/>
</dbReference>